<dbReference type="EMBL" id="JAKKPZ010000002">
    <property type="protein sequence ID" value="KAI1726391.1"/>
    <property type="molecule type" value="Genomic_DNA"/>
</dbReference>
<keyword evidence="3" id="KW-1185">Reference proteome</keyword>
<reference evidence="2" key="1">
    <citation type="submission" date="2022-01" db="EMBL/GenBank/DDBJ databases">
        <title>Genome Sequence Resource for Two Populations of Ditylenchus destructor, the Migratory Endoparasitic Phytonematode.</title>
        <authorList>
            <person name="Zhang H."/>
            <person name="Lin R."/>
            <person name="Xie B."/>
        </authorList>
    </citation>
    <scope>NUCLEOTIDE SEQUENCE</scope>
    <source>
        <strain evidence="2">BazhouSP</strain>
    </source>
</reference>
<proteinExistence type="predicted"/>
<feature type="region of interest" description="Disordered" evidence="1">
    <location>
        <begin position="1"/>
        <end position="40"/>
    </location>
</feature>
<dbReference type="AlphaFoldDB" id="A0AAD4R6L7"/>
<sequence length="79" mass="8674">MPACPQPPYIGTKDSTTATARTESRQISRQKQFFLGGERPPLTANVRKTAAHRSHQPTHIGQWQLFNTAIAFGDLLAVG</sequence>
<protein>
    <submittedName>
        <fullName evidence="2">Uncharacterized protein</fullName>
    </submittedName>
</protein>
<gene>
    <name evidence="2" type="ORF">DdX_03110</name>
</gene>
<accession>A0AAD4R6L7</accession>
<evidence type="ECO:0000313" key="3">
    <source>
        <dbReference type="Proteomes" id="UP001201812"/>
    </source>
</evidence>
<dbReference type="Proteomes" id="UP001201812">
    <property type="component" value="Unassembled WGS sequence"/>
</dbReference>
<comment type="caution">
    <text evidence="2">The sequence shown here is derived from an EMBL/GenBank/DDBJ whole genome shotgun (WGS) entry which is preliminary data.</text>
</comment>
<organism evidence="2 3">
    <name type="scientific">Ditylenchus destructor</name>
    <dbReference type="NCBI Taxonomy" id="166010"/>
    <lineage>
        <taxon>Eukaryota</taxon>
        <taxon>Metazoa</taxon>
        <taxon>Ecdysozoa</taxon>
        <taxon>Nematoda</taxon>
        <taxon>Chromadorea</taxon>
        <taxon>Rhabditida</taxon>
        <taxon>Tylenchina</taxon>
        <taxon>Tylenchomorpha</taxon>
        <taxon>Sphaerularioidea</taxon>
        <taxon>Anguinidae</taxon>
        <taxon>Anguininae</taxon>
        <taxon>Ditylenchus</taxon>
    </lineage>
</organism>
<name>A0AAD4R6L7_9BILA</name>
<feature type="compositionally biased region" description="Polar residues" evidence="1">
    <location>
        <begin position="13"/>
        <end position="31"/>
    </location>
</feature>
<evidence type="ECO:0000313" key="2">
    <source>
        <dbReference type="EMBL" id="KAI1726391.1"/>
    </source>
</evidence>
<evidence type="ECO:0000256" key="1">
    <source>
        <dbReference type="SAM" id="MobiDB-lite"/>
    </source>
</evidence>